<dbReference type="GO" id="GO:0003887">
    <property type="term" value="F:DNA-directed DNA polymerase activity"/>
    <property type="evidence" value="ECO:0007669"/>
    <property type="project" value="InterPro"/>
</dbReference>
<evidence type="ECO:0000256" key="1">
    <source>
        <dbReference type="ARBA" id="ARBA00022634"/>
    </source>
</evidence>
<dbReference type="GO" id="GO:0003677">
    <property type="term" value="F:DNA binding"/>
    <property type="evidence" value="ECO:0007669"/>
    <property type="project" value="InterPro"/>
</dbReference>
<name>A0A7S4APF7_9STRA</name>
<feature type="region of interest" description="Disordered" evidence="5">
    <location>
        <begin position="61"/>
        <end position="81"/>
    </location>
</feature>
<sequence length="923" mass="105154">MSTSSNKMASSIESTLLRRNKNKNNIKSSTRGDDEINNNCGLYLAPIRHGDLLVPPPLLSSRVNQDSITGNESTSSRTTRNIDSQIPLGWIPLDRCRRNRCDRTNDKDNVNGNEWGDVILGRSDFLSSMFSACGCSKNVKSSRNKCRECRSVLAWAGNLSRNTLKITNINDTTNQKPEIKVSFRGSLAAILIINNDRKGEKEDVTHRRHCRCLDCRCYCGADENDASLALMLASTSEENERDDAPMRDPRKWGKHKRVCRGSKISLRYGEDNLDFMVVSERYLQSSAAENMNQSETNRGGNSDGGSVSNNSNKTRSNYSCSRITNVPNDLVDSRNQSIGKYFKPFQQVQQEAKQGYNCLNQTSQISETSVLGNANNDFSCSPFVTRIWFCPRGQDMPRKRIDILTNRLLSSSININNNIASPSLRHGVDVQVVDRCFDATHWIISERVADLASVAKALPAANTTEETLKKFLDEHDIECLKPSWFDFLFSSSKLSKLSTFDLLPRPSAMDRWYGYVSAKKQQRGTNHNERSYKRQRMCRDSPLRNLIISEFFLKLSKIYEQTPYLPDDDMKARQYHLIAGRLQKIDFDIVSDTTNQELKAIPFVGVSTAQMIREIIQTNRLRRLENLRKDPIRMAMRDLMAIWGVGRATALSLIHQGYLKIDQVREGISTGRLSCFDRRQLIGVKCYEDLLEDMSRTEVEIIFEQILIEARKILPSCEAQIMGSYRRGKCALGDLDVLIVSKQYRNKIPGRFLPELVNALWRKGRIAYNLNRLPGLQKGSDAISQEESDYRTFQDDLPSSSKASTNKIRKSAETTGSATYMGIFLSPTVPGKRRRVDIKMWPYSQKPYASLYFTGGKYFNRSMRQWANSKFNWKLDDKGLFDRMTGERVIIVGCTEEDVFNKLQLVYKAPPDRIFFDDVHPLT</sequence>
<dbReference type="PANTHER" id="PTHR11276:SF28">
    <property type="entry name" value="DNA POLYMERASE LAMBDA"/>
    <property type="match status" value="1"/>
</dbReference>
<gene>
    <name evidence="7" type="ORF">PAUS00366_LOCUS15439</name>
</gene>
<dbReference type="SMART" id="SM00483">
    <property type="entry name" value="POLXc"/>
    <property type="match status" value="1"/>
</dbReference>
<dbReference type="InterPro" id="IPR037160">
    <property type="entry name" value="DNA_Pol_thumb_sf"/>
</dbReference>
<dbReference type="InterPro" id="IPR002054">
    <property type="entry name" value="DNA-dir_DNA_pol_X"/>
</dbReference>
<dbReference type="Pfam" id="PF14792">
    <property type="entry name" value="DNA_pol_B_palm"/>
    <property type="match status" value="1"/>
</dbReference>
<dbReference type="Gene3D" id="3.30.210.10">
    <property type="entry name" value="DNA polymerase, thumb domain"/>
    <property type="match status" value="1"/>
</dbReference>
<dbReference type="AlphaFoldDB" id="A0A7S4APF7"/>
<evidence type="ECO:0000259" key="6">
    <source>
        <dbReference type="SMART" id="SM00483"/>
    </source>
</evidence>
<dbReference type="PRINTS" id="PR00870">
    <property type="entry name" value="DNAPOLXBETA"/>
</dbReference>
<evidence type="ECO:0000256" key="2">
    <source>
        <dbReference type="ARBA" id="ARBA00022679"/>
    </source>
</evidence>
<dbReference type="InterPro" id="IPR028207">
    <property type="entry name" value="DNA_pol_B_palm_palm"/>
</dbReference>
<protein>
    <recommendedName>
        <fullName evidence="6">DNA-directed DNA polymerase X domain-containing protein</fullName>
    </recommendedName>
</protein>
<dbReference type="Pfam" id="PF10391">
    <property type="entry name" value="DNA_pol_lambd_f"/>
    <property type="match status" value="1"/>
</dbReference>
<dbReference type="Gene3D" id="3.30.460.10">
    <property type="entry name" value="Beta Polymerase, domain 2"/>
    <property type="match status" value="1"/>
</dbReference>
<dbReference type="SUPFAM" id="SSF81585">
    <property type="entry name" value="PsbU/PolX domain-like"/>
    <property type="match status" value="1"/>
</dbReference>
<keyword evidence="2" id="KW-0808">Transferase</keyword>
<dbReference type="InterPro" id="IPR022312">
    <property type="entry name" value="DNA_pol_X"/>
</dbReference>
<dbReference type="EMBL" id="HBIX01022060">
    <property type="protein sequence ID" value="CAE0722683.1"/>
    <property type="molecule type" value="Transcribed_RNA"/>
</dbReference>
<feature type="domain" description="DNA-directed DNA polymerase X" evidence="6">
    <location>
        <begin position="543"/>
        <end position="914"/>
    </location>
</feature>
<feature type="compositionally biased region" description="Polar residues" evidence="5">
    <location>
        <begin position="289"/>
        <end position="298"/>
    </location>
</feature>
<dbReference type="Gene3D" id="1.10.150.110">
    <property type="entry name" value="DNA polymerase beta, N-terminal domain-like"/>
    <property type="match status" value="1"/>
</dbReference>
<dbReference type="InterPro" id="IPR018944">
    <property type="entry name" value="DNA_pol_lambd_fingers_domain"/>
</dbReference>
<evidence type="ECO:0000256" key="5">
    <source>
        <dbReference type="SAM" id="MobiDB-lite"/>
    </source>
</evidence>
<dbReference type="Gene3D" id="1.10.150.20">
    <property type="entry name" value="5' to 3' exonuclease, C-terminal subdomain"/>
    <property type="match status" value="1"/>
</dbReference>
<evidence type="ECO:0000256" key="3">
    <source>
        <dbReference type="ARBA" id="ARBA00022695"/>
    </source>
</evidence>
<dbReference type="PANTHER" id="PTHR11276">
    <property type="entry name" value="DNA POLYMERASE TYPE-X FAMILY MEMBER"/>
    <property type="match status" value="1"/>
</dbReference>
<dbReference type="InterPro" id="IPR029398">
    <property type="entry name" value="PolB_thumb"/>
</dbReference>
<organism evidence="7">
    <name type="scientific">Pseudo-nitzschia australis</name>
    <dbReference type="NCBI Taxonomy" id="44445"/>
    <lineage>
        <taxon>Eukaryota</taxon>
        <taxon>Sar</taxon>
        <taxon>Stramenopiles</taxon>
        <taxon>Ochrophyta</taxon>
        <taxon>Bacillariophyta</taxon>
        <taxon>Bacillariophyceae</taxon>
        <taxon>Bacillariophycidae</taxon>
        <taxon>Bacillariales</taxon>
        <taxon>Bacillariaceae</taxon>
        <taxon>Pseudo-nitzschia</taxon>
    </lineage>
</organism>
<evidence type="ECO:0000256" key="4">
    <source>
        <dbReference type="ARBA" id="ARBA00022705"/>
    </source>
</evidence>
<feature type="region of interest" description="Disordered" evidence="5">
    <location>
        <begin position="289"/>
        <end position="321"/>
    </location>
</feature>
<dbReference type="Pfam" id="PF14791">
    <property type="entry name" value="DNA_pol_B_thumb"/>
    <property type="match status" value="1"/>
</dbReference>
<keyword evidence="1" id="KW-0237">DNA synthesis</keyword>
<dbReference type="GO" id="GO:0006303">
    <property type="term" value="P:double-strand break repair via nonhomologous end joining"/>
    <property type="evidence" value="ECO:0007669"/>
    <property type="project" value="TreeGrafter"/>
</dbReference>
<keyword evidence="4" id="KW-0235">DNA replication</keyword>
<accession>A0A7S4APF7</accession>
<proteinExistence type="predicted"/>
<dbReference type="InterPro" id="IPR002008">
    <property type="entry name" value="DNA_pol_X_beta-like"/>
</dbReference>
<reference evidence="7" key="1">
    <citation type="submission" date="2021-01" db="EMBL/GenBank/DDBJ databases">
        <authorList>
            <person name="Corre E."/>
            <person name="Pelletier E."/>
            <person name="Niang G."/>
            <person name="Scheremetjew M."/>
            <person name="Finn R."/>
            <person name="Kale V."/>
            <person name="Holt S."/>
            <person name="Cochrane G."/>
            <person name="Meng A."/>
            <person name="Brown T."/>
            <person name="Cohen L."/>
        </authorList>
    </citation>
    <scope>NUCLEOTIDE SEQUENCE</scope>
    <source>
        <strain evidence="7">10249 10 AB</strain>
    </source>
</reference>
<keyword evidence="3" id="KW-0548">Nucleotidyltransferase</keyword>
<dbReference type="InterPro" id="IPR043519">
    <property type="entry name" value="NT_sf"/>
</dbReference>
<evidence type="ECO:0000313" key="7">
    <source>
        <dbReference type="EMBL" id="CAE0722683.1"/>
    </source>
</evidence>
<dbReference type="InterPro" id="IPR027421">
    <property type="entry name" value="DNA_pol_lamdba_lyase_dom_sf"/>
</dbReference>
<dbReference type="SUPFAM" id="SSF81301">
    <property type="entry name" value="Nucleotidyltransferase"/>
    <property type="match status" value="1"/>
</dbReference>
<dbReference type="CDD" id="cd00141">
    <property type="entry name" value="NT_POLXc"/>
    <property type="match status" value="1"/>
</dbReference>
<dbReference type="PRINTS" id="PR00869">
    <property type="entry name" value="DNAPOLX"/>
</dbReference>
<dbReference type="SUPFAM" id="SSF47802">
    <property type="entry name" value="DNA polymerase beta, N-terminal domain-like"/>
    <property type="match status" value="1"/>
</dbReference>
<dbReference type="GO" id="GO:0005634">
    <property type="term" value="C:nucleus"/>
    <property type="evidence" value="ECO:0007669"/>
    <property type="project" value="TreeGrafter"/>
</dbReference>